<dbReference type="Proteomes" id="UP000264840">
    <property type="component" value="Unplaced"/>
</dbReference>
<dbReference type="GO" id="GO:0003779">
    <property type="term" value="F:actin binding"/>
    <property type="evidence" value="ECO:0007669"/>
    <property type="project" value="TreeGrafter"/>
</dbReference>
<reference evidence="5" key="2">
    <citation type="submission" date="2025-09" db="UniProtKB">
        <authorList>
            <consortium name="Ensembl"/>
        </authorList>
    </citation>
    <scope>IDENTIFICATION</scope>
</reference>
<dbReference type="GO" id="GO:0001725">
    <property type="term" value="C:stress fiber"/>
    <property type="evidence" value="ECO:0007669"/>
    <property type="project" value="TreeGrafter"/>
</dbReference>
<protein>
    <submittedName>
        <fullName evidence="5">LIM domain binding 3a</fullName>
    </submittedName>
</protein>
<dbReference type="GO" id="GO:0051371">
    <property type="term" value="F:muscle alpha-actinin binding"/>
    <property type="evidence" value="ECO:0007669"/>
    <property type="project" value="TreeGrafter"/>
</dbReference>
<dbReference type="CDD" id="cd06753">
    <property type="entry name" value="PDZ_PDLIM-like"/>
    <property type="match status" value="1"/>
</dbReference>
<keyword evidence="3" id="KW-0479">Metal-binding</keyword>
<dbReference type="GO" id="GO:0061061">
    <property type="term" value="P:muscle structure development"/>
    <property type="evidence" value="ECO:0007669"/>
    <property type="project" value="TreeGrafter"/>
</dbReference>
<evidence type="ECO:0000313" key="5">
    <source>
        <dbReference type="Ensembl" id="ENSHBUP00000001671.1"/>
    </source>
</evidence>
<proteinExistence type="predicted"/>
<name>A0A3Q3BKZ6_HAPBU</name>
<dbReference type="PANTHER" id="PTHR24214">
    <property type="entry name" value="PDZ AND LIM DOMAIN PROTEIN ZASP"/>
    <property type="match status" value="1"/>
</dbReference>
<keyword evidence="6" id="KW-1185">Reference proteome</keyword>
<dbReference type="GO" id="GO:0030036">
    <property type="term" value="P:actin cytoskeleton organization"/>
    <property type="evidence" value="ECO:0007669"/>
    <property type="project" value="TreeGrafter"/>
</dbReference>
<dbReference type="Ensembl" id="ENSHBUT00000013386.1">
    <property type="protein sequence ID" value="ENSHBUP00000001671.1"/>
    <property type="gene ID" value="ENSHBUG00000002873.1"/>
</dbReference>
<dbReference type="Pfam" id="PF00595">
    <property type="entry name" value="PDZ"/>
    <property type="match status" value="1"/>
</dbReference>
<evidence type="ECO:0000256" key="1">
    <source>
        <dbReference type="ARBA" id="ARBA00004496"/>
    </source>
</evidence>
<comment type="subcellular location">
    <subcellularLocation>
        <location evidence="1">Cytoplasm</location>
    </subcellularLocation>
</comment>
<dbReference type="GeneTree" id="ENSGT00940000154877"/>
<reference evidence="5" key="1">
    <citation type="submission" date="2025-08" db="UniProtKB">
        <authorList>
            <consortium name="Ensembl"/>
        </authorList>
    </citation>
    <scope>IDENTIFICATION</scope>
</reference>
<keyword evidence="3" id="KW-0862">Zinc</keyword>
<keyword evidence="2" id="KW-0963">Cytoplasm</keyword>
<dbReference type="AlphaFoldDB" id="A0A3Q3BKZ6"/>
<dbReference type="InterPro" id="IPR036034">
    <property type="entry name" value="PDZ_sf"/>
</dbReference>
<evidence type="ECO:0000259" key="4">
    <source>
        <dbReference type="PROSITE" id="PS50106"/>
    </source>
</evidence>
<evidence type="ECO:0000256" key="2">
    <source>
        <dbReference type="ARBA" id="ARBA00022490"/>
    </source>
</evidence>
<evidence type="ECO:0000313" key="6">
    <source>
        <dbReference type="Proteomes" id="UP000264840"/>
    </source>
</evidence>
<dbReference type="InterPro" id="IPR001478">
    <property type="entry name" value="PDZ"/>
</dbReference>
<evidence type="ECO:0000256" key="3">
    <source>
        <dbReference type="ARBA" id="ARBA00023038"/>
    </source>
</evidence>
<dbReference type="InterPro" id="IPR050604">
    <property type="entry name" value="PDZ-LIM_domain"/>
</dbReference>
<dbReference type="PANTHER" id="PTHR24214:SF9">
    <property type="entry name" value="LIM DOMAIN-BINDING PROTEIN 3"/>
    <property type="match status" value="1"/>
</dbReference>
<keyword evidence="3" id="KW-0440">LIM domain</keyword>
<feature type="domain" description="PDZ" evidence="4">
    <location>
        <begin position="3"/>
        <end position="85"/>
    </location>
</feature>
<accession>A0A3Q3BKZ6</accession>
<sequence length="154" mass="16611">MSTYTVSLPGPGPWGFRLQGGKDFNMPLTISRISPGSKAAQGNLMQGDVIVAIDGVSTEGMTHLEAQNKIKMANYNLALTMSKSKRPIPMAAPRMDATIPVVPHQQVFPPAAPPLVSSAAECILDVCLFKAWRGAMASAVLQLYRLYFKIIHAN</sequence>
<dbReference type="SUPFAM" id="SSF50156">
    <property type="entry name" value="PDZ domain-like"/>
    <property type="match status" value="1"/>
</dbReference>
<dbReference type="GO" id="GO:0031941">
    <property type="term" value="C:filamentous actin"/>
    <property type="evidence" value="ECO:0007669"/>
    <property type="project" value="TreeGrafter"/>
</dbReference>
<dbReference type="Gene3D" id="2.30.42.10">
    <property type="match status" value="1"/>
</dbReference>
<organism evidence="5 6">
    <name type="scientific">Haplochromis burtoni</name>
    <name type="common">Burton's mouthbrooder</name>
    <name type="synonym">Chromis burtoni</name>
    <dbReference type="NCBI Taxonomy" id="8153"/>
    <lineage>
        <taxon>Eukaryota</taxon>
        <taxon>Metazoa</taxon>
        <taxon>Chordata</taxon>
        <taxon>Craniata</taxon>
        <taxon>Vertebrata</taxon>
        <taxon>Euteleostomi</taxon>
        <taxon>Actinopterygii</taxon>
        <taxon>Neopterygii</taxon>
        <taxon>Teleostei</taxon>
        <taxon>Neoteleostei</taxon>
        <taxon>Acanthomorphata</taxon>
        <taxon>Ovalentaria</taxon>
        <taxon>Cichlomorphae</taxon>
        <taxon>Cichliformes</taxon>
        <taxon>Cichlidae</taxon>
        <taxon>African cichlids</taxon>
        <taxon>Pseudocrenilabrinae</taxon>
        <taxon>Haplochromini</taxon>
        <taxon>Haplochromis</taxon>
    </lineage>
</organism>
<dbReference type="FunFam" id="2.30.42.10:FF:000019">
    <property type="entry name" value="LIM domain binding 3 isoform 1"/>
    <property type="match status" value="1"/>
</dbReference>
<dbReference type="GO" id="GO:0007507">
    <property type="term" value="P:heart development"/>
    <property type="evidence" value="ECO:0007669"/>
    <property type="project" value="TreeGrafter"/>
</dbReference>
<dbReference type="PROSITE" id="PS50106">
    <property type="entry name" value="PDZ"/>
    <property type="match status" value="1"/>
</dbReference>
<dbReference type="GO" id="GO:0005912">
    <property type="term" value="C:adherens junction"/>
    <property type="evidence" value="ECO:0007669"/>
    <property type="project" value="TreeGrafter"/>
</dbReference>
<dbReference type="SMART" id="SM00228">
    <property type="entry name" value="PDZ"/>
    <property type="match status" value="1"/>
</dbReference>
<dbReference type="GO" id="GO:0030018">
    <property type="term" value="C:Z disc"/>
    <property type="evidence" value="ECO:0007669"/>
    <property type="project" value="TreeGrafter"/>
</dbReference>